<protein>
    <submittedName>
        <fullName evidence="2">DUF3489 domain-containing protein</fullName>
    </submittedName>
</protein>
<reference evidence="2 3" key="1">
    <citation type="submission" date="2020-08" db="EMBL/GenBank/DDBJ databases">
        <title>Sphingomonas sp. sand1-3 16S ribosomal RNA gene Genome sequencing and assembly.</title>
        <authorList>
            <person name="Kang M."/>
        </authorList>
    </citation>
    <scope>NUCLEOTIDE SEQUENCE [LARGE SCALE GENOMIC DNA]</scope>
    <source>
        <strain evidence="3">sand1-3</strain>
    </source>
</reference>
<dbReference type="InterPro" id="IPR021880">
    <property type="entry name" value="DUF3489"/>
</dbReference>
<evidence type="ECO:0000256" key="1">
    <source>
        <dbReference type="SAM" id="MobiDB-lite"/>
    </source>
</evidence>
<dbReference type="AlphaFoldDB" id="A0A7G9L1W5"/>
<accession>A0A7G9L1W5</accession>
<name>A0A7G9L1W5_9SPHN</name>
<evidence type="ECO:0000313" key="3">
    <source>
        <dbReference type="Proteomes" id="UP000515861"/>
    </source>
</evidence>
<keyword evidence="3" id="KW-1185">Reference proteome</keyword>
<sequence>MTKGKANKRQASAKQPSTKDTALEMLRRDGGATLDEIVEATGWLRHSARAAFTGLRKKGFTIDKRKVDGATRYSIRAEPVA</sequence>
<dbReference type="RefSeq" id="WP_187479569.1">
    <property type="nucleotide sequence ID" value="NZ_CP060697.1"/>
</dbReference>
<dbReference type="Pfam" id="PF11994">
    <property type="entry name" value="DUF3489"/>
    <property type="match status" value="1"/>
</dbReference>
<dbReference type="Proteomes" id="UP000515861">
    <property type="component" value="Chromosome"/>
</dbReference>
<proteinExistence type="predicted"/>
<gene>
    <name evidence="2" type="ORF">H8M03_11530</name>
</gene>
<feature type="region of interest" description="Disordered" evidence="1">
    <location>
        <begin position="1"/>
        <end position="22"/>
    </location>
</feature>
<feature type="compositionally biased region" description="Polar residues" evidence="1">
    <location>
        <begin position="9"/>
        <end position="20"/>
    </location>
</feature>
<dbReference type="EMBL" id="CP060697">
    <property type="protein sequence ID" value="QNM82614.1"/>
    <property type="molecule type" value="Genomic_DNA"/>
</dbReference>
<dbReference type="KEGG" id="ssau:H8M03_11530"/>
<organism evidence="2 3">
    <name type="scientific">Sphingomonas sabuli</name>
    <dbReference type="NCBI Taxonomy" id="2764186"/>
    <lineage>
        <taxon>Bacteria</taxon>
        <taxon>Pseudomonadati</taxon>
        <taxon>Pseudomonadota</taxon>
        <taxon>Alphaproteobacteria</taxon>
        <taxon>Sphingomonadales</taxon>
        <taxon>Sphingomonadaceae</taxon>
        <taxon>Sphingomonas</taxon>
    </lineage>
</organism>
<evidence type="ECO:0000313" key="2">
    <source>
        <dbReference type="EMBL" id="QNM82614.1"/>
    </source>
</evidence>